<dbReference type="GeneID" id="11496810"/>
<reference evidence="2 3" key="1">
    <citation type="journal article" date="2011" name="Proc. Natl. Acad. Sci. U.S.A.">
        <title>Evolutionary erosion of yeast sex chromosomes by mating-type switching accidents.</title>
        <authorList>
            <person name="Gordon J.L."/>
            <person name="Armisen D."/>
            <person name="Proux-Wera E."/>
            <person name="Oheigeartaigh S.S."/>
            <person name="Byrne K.P."/>
            <person name="Wolfe K.H."/>
        </authorList>
    </citation>
    <scope>NUCLEOTIDE SEQUENCE [LARGE SCALE GENOMIC DNA]</scope>
    <source>
        <strain evidence="3">ATCC 10597 / BCRC 20456 / CBS 421 / NBRC 0211 / NRRL Y-12639</strain>
    </source>
</reference>
<protein>
    <submittedName>
        <fullName evidence="2">Uncharacterized protein</fullName>
    </submittedName>
</protein>
<dbReference type="KEGG" id="ndi:NDAI_0C06190"/>
<evidence type="ECO:0000313" key="2">
    <source>
        <dbReference type="EMBL" id="CCD24278.1"/>
    </source>
</evidence>
<proteinExistence type="predicted"/>
<sequence length="439" mass="48967">MMLLDRFHNKFHHHPRHSGRTTNDTGSSEASPLPPPSSSISSIQKTDLDKTPTKAAHFKIGTSQKINDGFVQQTEPELQQNNSDKQNNFNPLPTPISTQSQLLNSQYNNDNLNNTNMAFDFESGNVMNMDPRINTPIMTPITYGSNSNNYFNNPSGSFVPPYLNNNINNNNLNRTRQNSSVSLASSISDYPMNSLRQQVATNNNNAFSDSFIQLLMEIYQYVCSDPTTTPFDSLNPPSGILNKVAKISIEQAELKNIEIGQERNSWLITLVRYRLLQEVRKDGYLSRNASLSSLPPPPQFAELMNLSNSNYNNNKDSNDLITNNTATNVFPLRRPNLISRPNTPQLLIPLEKSYSNTSGFHNDFTTNNTLSMGLNSLNLNQNFLARQCSRTSSPLPLPLSNNNNINNSFANNNSNSGMNLNLSSNNNGASSNSNSMFKR</sequence>
<keyword evidence="3" id="KW-1185">Reference proteome</keyword>
<gene>
    <name evidence="2" type="primary">NDAI0C06190</name>
    <name evidence="2" type="ordered locus">NDAI_0C06190</name>
</gene>
<feature type="compositionally biased region" description="Basic residues" evidence="1">
    <location>
        <begin position="9"/>
        <end position="19"/>
    </location>
</feature>
<evidence type="ECO:0000313" key="3">
    <source>
        <dbReference type="Proteomes" id="UP000000689"/>
    </source>
</evidence>
<name>G0W917_NAUDC</name>
<feature type="region of interest" description="Disordered" evidence="1">
    <location>
        <begin position="1"/>
        <end position="98"/>
    </location>
</feature>
<dbReference type="OMA" id="MMLLDRF"/>
<dbReference type="eggNOG" id="ENOG502S29D">
    <property type="taxonomic scope" value="Eukaryota"/>
</dbReference>
<feature type="compositionally biased region" description="Polar residues" evidence="1">
    <location>
        <begin position="61"/>
        <end position="91"/>
    </location>
</feature>
<evidence type="ECO:0000256" key="1">
    <source>
        <dbReference type="SAM" id="MobiDB-lite"/>
    </source>
</evidence>
<dbReference type="EMBL" id="HE580269">
    <property type="protein sequence ID" value="CCD24278.1"/>
    <property type="molecule type" value="Genomic_DNA"/>
</dbReference>
<dbReference type="RefSeq" id="XP_003669521.1">
    <property type="nucleotide sequence ID" value="XM_003669473.1"/>
</dbReference>
<dbReference type="OrthoDB" id="3979912at2759"/>
<accession>G0W917</accession>
<dbReference type="Proteomes" id="UP000000689">
    <property type="component" value="Chromosome 3"/>
</dbReference>
<feature type="region of interest" description="Disordered" evidence="1">
    <location>
        <begin position="406"/>
        <end position="439"/>
    </location>
</feature>
<organism evidence="2 3">
    <name type="scientific">Naumovozyma dairenensis (strain ATCC 10597 / BCRC 20456 / CBS 421 / NBRC 0211 / NRRL Y-12639)</name>
    <name type="common">Saccharomyces dairenensis</name>
    <dbReference type="NCBI Taxonomy" id="1071378"/>
    <lineage>
        <taxon>Eukaryota</taxon>
        <taxon>Fungi</taxon>
        <taxon>Dikarya</taxon>
        <taxon>Ascomycota</taxon>
        <taxon>Saccharomycotina</taxon>
        <taxon>Saccharomycetes</taxon>
        <taxon>Saccharomycetales</taxon>
        <taxon>Saccharomycetaceae</taxon>
        <taxon>Naumovozyma</taxon>
    </lineage>
</organism>
<dbReference type="AlphaFoldDB" id="G0W917"/>
<dbReference type="HOGENOM" id="CLU_624176_0_0_1"/>